<evidence type="ECO:0000313" key="2">
    <source>
        <dbReference type="Proteomes" id="UP000824469"/>
    </source>
</evidence>
<reference evidence="1 2" key="1">
    <citation type="journal article" date="2021" name="Nat. Plants">
        <title>The Taxus genome provides insights into paclitaxel biosynthesis.</title>
        <authorList>
            <person name="Xiong X."/>
            <person name="Gou J."/>
            <person name="Liao Q."/>
            <person name="Li Y."/>
            <person name="Zhou Q."/>
            <person name="Bi G."/>
            <person name="Li C."/>
            <person name="Du R."/>
            <person name="Wang X."/>
            <person name="Sun T."/>
            <person name="Guo L."/>
            <person name="Liang H."/>
            <person name="Lu P."/>
            <person name="Wu Y."/>
            <person name="Zhang Z."/>
            <person name="Ro D.K."/>
            <person name="Shang Y."/>
            <person name="Huang S."/>
            <person name="Yan J."/>
        </authorList>
    </citation>
    <scope>NUCLEOTIDE SEQUENCE [LARGE SCALE GENOMIC DNA]</scope>
    <source>
        <strain evidence="1">Ta-2019</strain>
    </source>
</reference>
<evidence type="ECO:0008006" key="3">
    <source>
        <dbReference type="Google" id="ProtNLM"/>
    </source>
</evidence>
<dbReference type="AlphaFoldDB" id="A0AA38L121"/>
<proteinExistence type="predicted"/>
<comment type="caution">
    <text evidence="1">The sequence shown here is derived from an EMBL/GenBank/DDBJ whole genome shotgun (WGS) entry which is preliminary data.</text>
</comment>
<organism evidence="1 2">
    <name type="scientific">Taxus chinensis</name>
    <name type="common">Chinese yew</name>
    <name type="synonym">Taxus wallichiana var. chinensis</name>
    <dbReference type="NCBI Taxonomy" id="29808"/>
    <lineage>
        <taxon>Eukaryota</taxon>
        <taxon>Viridiplantae</taxon>
        <taxon>Streptophyta</taxon>
        <taxon>Embryophyta</taxon>
        <taxon>Tracheophyta</taxon>
        <taxon>Spermatophyta</taxon>
        <taxon>Pinopsida</taxon>
        <taxon>Pinidae</taxon>
        <taxon>Conifers II</taxon>
        <taxon>Cupressales</taxon>
        <taxon>Taxaceae</taxon>
        <taxon>Taxus</taxon>
    </lineage>
</organism>
<name>A0AA38L121_TAXCH</name>
<sequence length="57" mass="6775">AEYVVATEANKEMIWMNRFMEEFEKEQDDCKLFSDSQSAIHLENNSALHSRMKHIQL</sequence>
<dbReference type="EMBL" id="JAHRHJ020000006">
    <property type="protein sequence ID" value="KAH9311511.1"/>
    <property type="molecule type" value="Genomic_DNA"/>
</dbReference>
<keyword evidence="2" id="KW-1185">Reference proteome</keyword>
<evidence type="ECO:0000313" key="1">
    <source>
        <dbReference type="EMBL" id="KAH9311511.1"/>
    </source>
</evidence>
<dbReference type="Proteomes" id="UP000824469">
    <property type="component" value="Unassembled WGS sequence"/>
</dbReference>
<protein>
    <recommendedName>
        <fullName evidence="3">Retrovirus-related Pol polyprotein from transposon TNT 1-94</fullName>
    </recommendedName>
</protein>
<feature type="non-terminal residue" evidence="1">
    <location>
        <position position="57"/>
    </location>
</feature>
<gene>
    <name evidence="1" type="ORF">KI387_026546</name>
</gene>
<feature type="non-terminal residue" evidence="1">
    <location>
        <position position="1"/>
    </location>
</feature>
<accession>A0AA38L121</accession>